<dbReference type="AlphaFoldDB" id="A0AAF0PDY2"/>
<proteinExistence type="predicted"/>
<keyword evidence="3" id="KW-1185">Reference proteome</keyword>
<accession>A0AAF0PDY2</accession>
<evidence type="ECO:0000313" key="3">
    <source>
        <dbReference type="Proteomes" id="UP001224926"/>
    </source>
</evidence>
<protein>
    <submittedName>
        <fullName evidence="2">Uncharacterized protein</fullName>
    </submittedName>
</protein>
<dbReference type="RefSeq" id="WP_257720313.1">
    <property type="nucleotide sequence ID" value="NZ_CP101873.1"/>
</dbReference>
<evidence type="ECO:0000313" key="2">
    <source>
        <dbReference type="EMBL" id="WMT06913.1"/>
    </source>
</evidence>
<feature type="region of interest" description="Disordered" evidence="1">
    <location>
        <begin position="1"/>
        <end position="30"/>
    </location>
</feature>
<dbReference type="GeneID" id="84215510"/>
<evidence type="ECO:0000256" key="1">
    <source>
        <dbReference type="SAM" id="MobiDB-lite"/>
    </source>
</evidence>
<organism evidence="2 3">
    <name type="scientific">Natrinema thermotolerans</name>
    <dbReference type="NCBI Taxonomy" id="121872"/>
    <lineage>
        <taxon>Archaea</taxon>
        <taxon>Methanobacteriati</taxon>
        <taxon>Methanobacteriota</taxon>
        <taxon>Stenosarchaea group</taxon>
        <taxon>Halobacteria</taxon>
        <taxon>Halobacteriales</taxon>
        <taxon>Natrialbaceae</taxon>
        <taxon>Natrinema</taxon>
    </lineage>
</organism>
<dbReference type="EMBL" id="CP101873">
    <property type="protein sequence ID" value="WMT06913.1"/>
    <property type="molecule type" value="Genomic_DNA"/>
</dbReference>
<gene>
    <name evidence="2" type="ORF">NP511_16175</name>
</gene>
<reference evidence="2 3" key="1">
    <citation type="submission" date="2022-07" db="EMBL/GenBank/DDBJ databases">
        <title>Two temperate virus in Haloterrigena jeotgali A29.</title>
        <authorList>
            <person name="Deng X."/>
        </authorList>
    </citation>
    <scope>NUCLEOTIDE SEQUENCE [LARGE SCALE GENOMIC DNA]</scope>
    <source>
        <strain evidence="2 3">A29</strain>
    </source>
</reference>
<sequence length="42" mass="4604">MTVVIGERSAPMGLARDGDRPDGSATWPGVTHFEPPETICWY</sequence>
<dbReference type="Proteomes" id="UP001224926">
    <property type="component" value="Chromosome"/>
</dbReference>
<name>A0AAF0PDY2_9EURY</name>